<name>A0A9D9EVV6_9BACT</name>
<dbReference type="Proteomes" id="UP000823661">
    <property type="component" value="Unassembled WGS sequence"/>
</dbReference>
<proteinExistence type="predicted"/>
<evidence type="ECO:0000313" key="1">
    <source>
        <dbReference type="EMBL" id="MBO8452651.1"/>
    </source>
</evidence>
<sequence>MAVPNFLSSDSGLQILHSALRFRSFTPPDGCVYGDKEAASSMVTRNVILSSLSLSF</sequence>
<dbReference type="AlphaFoldDB" id="A0A9D9EVV6"/>
<protein>
    <submittedName>
        <fullName evidence="1">Uncharacterized protein</fullName>
    </submittedName>
</protein>
<accession>A0A9D9EVV6</accession>
<comment type="caution">
    <text evidence="1">The sequence shown here is derived from an EMBL/GenBank/DDBJ whole genome shotgun (WGS) entry which is preliminary data.</text>
</comment>
<dbReference type="EMBL" id="JADIMI010000068">
    <property type="protein sequence ID" value="MBO8452651.1"/>
    <property type="molecule type" value="Genomic_DNA"/>
</dbReference>
<reference evidence="1" key="1">
    <citation type="submission" date="2020-10" db="EMBL/GenBank/DDBJ databases">
        <authorList>
            <person name="Gilroy R."/>
        </authorList>
    </citation>
    <scope>NUCLEOTIDE SEQUENCE</scope>
    <source>
        <strain evidence="1">B1-20833</strain>
    </source>
</reference>
<gene>
    <name evidence="1" type="ORF">IAC06_07195</name>
</gene>
<organism evidence="1 2">
    <name type="scientific">Candidatus Cryptobacteroides intestinavium</name>
    <dbReference type="NCBI Taxonomy" id="2840766"/>
    <lineage>
        <taxon>Bacteria</taxon>
        <taxon>Pseudomonadati</taxon>
        <taxon>Bacteroidota</taxon>
        <taxon>Bacteroidia</taxon>
        <taxon>Bacteroidales</taxon>
        <taxon>Candidatus Cryptobacteroides</taxon>
    </lineage>
</organism>
<reference evidence="1" key="2">
    <citation type="journal article" date="2021" name="PeerJ">
        <title>Extensive microbial diversity within the chicken gut microbiome revealed by metagenomics and culture.</title>
        <authorList>
            <person name="Gilroy R."/>
            <person name="Ravi A."/>
            <person name="Getino M."/>
            <person name="Pursley I."/>
            <person name="Horton D.L."/>
            <person name="Alikhan N.F."/>
            <person name="Baker D."/>
            <person name="Gharbi K."/>
            <person name="Hall N."/>
            <person name="Watson M."/>
            <person name="Adriaenssens E.M."/>
            <person name="Foster-Nyarko E."/>
            <person name="Jarju S."/>
            <person name="Secka A."/>
            <person name="Antonio M."/>
            <person name="Oren A."/>
            <person name="Chaudhuri R.R."/>
            <person name="La Ragione R."/>
            <person name="Hildebrand F."/>
            <person name="Pallen M.J."/>
        </authorList>
    </citation>
    <scope>NUCLEOTIDE SEQUENCE</scope>
    <source>
        <strain evidence="1">B1-20833</strain>
    </source>
</reference>
<evidence type="ECO:0000313" key="2">
    <source>
        <dbReference type="Proteomes" id="UP000823661"/>
    </source>
</evidence>